<evidence type="ECO:0000313" key="4">
    <source>
        <dbReference type="Proteomes" id="UP000429523"/>
    </source>
</evidence>
<dbReference type="EMBL" id="QXGC01000362">
    <property type="protein sequence ID" value="KAE9239306.1"/>
    <property type="molecule type" value="Genomic_DNA"/>
</dbReference>
<dbReference type="Proteomes" id="UP000429523">
    <property type="component" value="Unassembled WGS sequence"/>
</dbReference>
<dbReference type="EMBL" id="QXGF01000248">
    <property type="protein sequence ID" value="KAE8943501.1"/>
    <property type="molecule type" value="Genomic_DNA"/>
</dbReference>
<evidence type="ECO:0000256" key="1">
    <source>
        <dbReference type="SAM" id="MobiDB-lite"/>
    </source>
</evidence>
<reference evidence="2 4" key="1">
    <citation type="submission" date="2018-08" db="EMBL/GenBank/DDBJ databases">
        <title>Genomic investigation of the strawberry pathogen Phytophthora fragariae indicates pathogenicity is determined by transcriptional variation in three key races.</title>
        <authorList>
            <person name="Adams T.M."/>
            <person name="Armitage A.D."/>
            <person name="Sobczyk M.K."/>
            <person name="Bates H.J."/>
            <person name="Dunwell J.M."/>
            <person name="Nellist C.F."/>
            <person name="Harrison R.J."/>
        </authorList>
    </citation>
    <scope>NUCLEOTIDE SEQUENCE [LARGE SCALE GENOMIC DNA]</scope>
    <source>
        <strain evidence="3 5">BC-23</strain>
        <strain evidence="2 4">NOV-9</strain>
    </source>
</reference>
<name>A0A6A3FGH2_9STRA</name>
<proteinExistence type="predicted"/>
<evidence type="ECO:0000313" key="3">
    <source>
        <dbReference type="EMBL" id="KAE9239306.1"/>
    </source>
</evidence>
<gene>
    <name evidence="3" type="ORF">PF004_g8001</name>
    <name evidence="2" type="ORF">PF009_g6778</name>
</gene>
<evidence type="ECO:0000313" key="5">
    <source>
        <dbReference type="Proteomes" id="UP000476176"/>
    </source>
</evidence>
<feature type="compositionally biased region" description="Low complexity" evidence="1">
    <location>
        <begin position="24"/>
        <end position="38"/>
    </location>
</feature>
<dbReference type="Proteomes" id="UP000476176">
    <property type="component" value="Unassembled WGS sequence"/>
</dbReference>
<feature type="region of interest" description="Disordered" evidence="1">
    <location>
        <begin position="21"/>
        <end position="40"/>
    </location>
</feature>
<protein>
    <submittedName>
        <fullName evidence="2">Uncharacterized protein</fullName>
    </submittedName>
</protein>
<sequence length="78" mass="8447">MYQDLLQQLKKYQGVGYTEDVGASSLSGSTDDTSSSSGIGAEARTSFSFRQLDQILTTPMPTGTSLYVIHKIVKEDPV</sequence>
<comment type="caution">
    <text evidence="2">The sequence shown here is derived from an EMBL/GenBank/DDBJ whole genome shotgun (WGS) entry which is preliminary data.</text>
</comment>
<dbReference type="AlphaFoldDB" id="A0A6A3FGH2"/>
<accession>A0A6A3FGH2</accession>
<evidence type="ECO:0000313" key="2">
    <source>
        <dbReference type="EMBL" id="KAE8943501.1"/>
    </source>
</evidence>
<organism evidence="2 4">
    <name type="scientific">Phytophthora fragariae</name>
    <dbReference type="NCBI Taxonomy" id="53985"/>
    <lineage>
        <taxon>Eukaryota</taxon>
        <taxon>Sar</taxon>
        <taxon>Stramenopiles</taxon>
        <taxon>Oomycota</taxon>
        <taxon>Peronosporomycetes</taxon>
        <taxon>Peronosporales</taxon>
        <taxon>Peronosporaceae</taxon>
        <taxon>Phytophthora</taxon>
    </lineage>
</organism>